<dbReference type="RefSeq" id="WP_013766189.1">
    <property type="nucleotide sequence ID" value="NC_015510.1"/>
</dbReference>
<reference evidence="2 3" key="1">
    <citation type="journal article" date="2011" name="Stand. Genomic Sci.">
        <title>Complete genome sequence of Haliscomenobacter hydrossis type strain (O).</title>
        <authorList>
            <consortium name="US DOE Joint Genome Institute (JGI-PGF)"/>
            <person name="Daligault H."/>
            <person name="Lapidus A."/>
            <person name="Zeytun A."/>
            <person name="Nolan M."/>
            <person name="Lucas S."/>
            <person name="Del Rio T.G."/>
            <person name="Tice H."/>
            <person name="Cheng J.F."/>
            <person name="Tapia R."/>
            <person name="Han C."/>
            <person name="Goodwin L."/>
            <person name="Pitluck S."/>
            <person name="Liolios K."/>
            <person name="Pagani I."/>
            <person name="Ivanova N."/>
            <person name="Huntemann M."/>
            <person name="Mavromatis K."/>
            <person name="Mikhailova N."/>
            <person name="Pati A."/>
            <person name="Chen A."/>
            <person name="Palaniappan K."/>
            <person name="Land M."/>
            <person name="Hauser L."/>
            <person name="Brambilla E.M."/>
            <person name="Rohde M."/>
            <person name="Verbarg S."/>
            <person name="Goker M."/>
            <person name="Bristow J."/>
            <person name="Eisen J.A."/>
            <person name="Markowitz V."/>
            <person name="Hugenholtz P."/>
            <person name="Kyrpides N.C."/>
            <person name="Klenk H.P."/>
            <person name="Woyke T."/>
        </authorList>
    </citation>
    <scope>NUCLEOTIDE SEQUENCE [LARGE SCALE GENOMIC DNA]</scope>
    <source>
        <strain evidence="3">ATCC 27775 / DSM 1100 / LMG 10767 / O</strain>
    </source>
</reference>
<dbReference type="EMBL" id="CP002691">
    <property type="protein sequence ID" value="AEE51650.1"/>
    <property type="molecule type" value="Genomic_DNA"/>
</dbReference>
<feature type="domain" description="DUF4240" evidence="1">
    <location>
        <begin position="48"/>
        <end position="165"/>
    </location>
</feature>
<evidence type="ECO:0000313" key="2">
    <source>
        <dbReference type="EMBL" id="AEE51650.1"/>
    </source>
</evidence>
<name>F4L243_HALH1</name>
<accession>F4L243</accession>
<sequence length="190" mass="22113">MIDHNTDTTLNINIDSLDASFLNDLKKQFGSVNLEIHIQKRPDNWLIEEDFWKIIDLLDWSKSGDSRSIIQPAVQKLAEMPIANIHQFQDILSEKLWLLDTQIYAQVFIDIHPKGRLSVDDFLYARCAVIAEGKAYFEEILQHPEKMPQDIIFEPLLNIASAAYTLKTKKEFIHTPKYNYETYSNEKGWA</sequence>
<gene>
    <name evidence="2" type="ordered locus">Halhy_3798</name>
</gene>
<dbReference type="STRING" id="760192.Halhy_3798"/>
<reference key="2">
    <citation type="submission" date="2011-04" db="EMBL/GenBank/DDBJ databases">
        <title>Complete sequence of chromosome of Haliscomenobacter hydrossis DSM 1100.</title>
        <authorList>
            <consortium name="US DOE Joint Genome Institute (JGI-PGF)"/>
            <person name="Lucas S."/>
            <person name="Han J."/>
            <person name="Lapidus A."/>
            <person name="Bruce D."/>
            <person name="Goodwin L."/>
            <person name="Pitluck S."/>
            <person name="Peters L."/>
            <person name="Kyrpides N."/>
            <person name="Mavromatis K."/>
            <person name="Ivanova N."/>
            <person name="Ovchinnikova G."/>
            <person name="Pagani I."/>
            <person name="Daligault H."/>
            <person name="Detter J.C."/>
            <person name="Han C."/>
            <person name="Land M."/>
            <person name="Hauser L."/>
            <person name="Markowitz V."/>
            <person name="Cheng J.-F."/>
            <person name="Hugenholtz P."/>
            <person name="Woyke T."/>
            <person name="Wu D."/>
            <person name="Verbarg S."/>
            <person name="Frueling A."/>
            <person name="Brambilla E."/>
            <person name="Klenk H.-P."/>
            <person name="Eisen J.A."/>
        </authorList>
    </citation>
    <scope>NUCLEOTIDE SEQUENCE</scope>
    <source>
        <strain>DSM 1100</strain>
    </source>
</reference>
<keyword evidence="3" id="KW-1185">Reference proteome</keyword>
<dbReference type="Proteomes" id="UP000008461">
    <property type="component" value="Chromosome"/>
</dbReference>
<evidence type="ECO:0000313" key="3">
    <source>
        <dbReference type="Proteomes" id="UP000008461"/>
    </source>
</evidence>
<dbReference type="KEGG" id="hhy:Halhy_3798"/>
<organism evidence="2 3">
    <name type="scientific">Haliscomenobacter hydrossis (strain ATCC 27775 / DSM 1100 / LMG 10767 / O)</name>
    <dbReference type="NCBI Taxonomy" id="760192"/>
    <lineage>
        <taxon>Bacteria</taxon>
        <taxon>Pseudomonadati</taxon>
        <taxon>Bacteroidota</taxon>
        <taxon>Saprospiria</taxon>
        <taxon>Saprospirales</taxon>
        <taxon>Haliscomenobacteraceae</taxon>
        <taxon>Haliscomenobacter</taxon>
    </lineage>
</organism>
<dbReference type="InterPro" id="IPR025334">
    <property type="entry name" value="DUF4240"/>
</dbReference>
<dbReference type="AlphaFoldDB" id="F4L243"/>
<dbReference type="Pfam" id="PF14024">
    <property type="entry name" value="DUF4240"/>
    <property type="match status" value="1"/>
</dbReference>
<dbReference type="HOGENOM" id="CLU_123807_0_0_10"/>
<protein>
    <recommendedName>
        <fullName evidence="1">DUF4240 domain-containing protein</fullName>
    </recommendedName>
</protein>
<dbReference type="OrthoDB" id="6200718at2"/>
<evidence type="ECO:0000259" key="1">
    <source>
        <dbReference type="Pfam" id="PF14024"/>
    </source>
</evidence>
<proteinExistence type="predicted"/>